<evidence type="ECO:0000256" key="7">
    <source>
        <dbReference type="ARBA" id="ARBA00024603"/>
    </source>
</evidence>
<keyword evidence="6 9" id="KW-0482">Metalloprotease</keyword>
<sequence length="763" mass="85876">MARNHPLRVVSVGPLTIRRALATITNTPTRAASTASRDPEFESNPILNWTKFPNYSAVQDDHVVPAVQALVKEIETKFLERSKHFEPSWEGTLGKIQDLEDDLERASGLITHLSMVRDSPKLREALAEIQPMIVRVSLLMGQSLELYDALNQLKSNPDSWAKLDKEQQHIVDKTLQGLELSGVAFGLPGEGNAEKKATFNKLQEEKAQLSLKFGNNVQDATRAFAHLIHDKAELDGCPKSLLTAMAQNAKKRGLGDGNAESGPWAVTLDAPTYVPFMMNCKKRDLRQMVYMAYVTRASSGNLDNELIINNILLCRDQEAKMLGFNNYGELATSRMATSVPMASKMLEELYEATAPAAQKELAELTEFANRQLKHPTPLRPWDTAYVGEEFSKNRLRYSADQISEYLVFPRVMQTMFDVAKENFSIDVAELSASEIAQEGITTWNKDVKVYKVEEADAKGSKKLLAYFLGDFYSRSEEKKSGAWMDICVTRMKDTHAPEARVPIAYMICNQPPPTSESEPSRMKFQDVTTLFHEFGHCLQHMLTKVDYPQASGIKGVEWTFVEIASQFMENFTFEDKWLNMMGRHYKTGSPMPEDMKTSIQMSRTCLAGMAMMRQLHFSMLDLKLHTDYIPQDVISDETTRVYDMDAELAKKTCLVPRLEEDRFLCGFSHIFAGGYAAAYYSYKFSEIYSSDAYAALEEAAKVSPEERSKVGARYRNTVLALGGATHPRDVYTLFRGRPDAKPEHLLRHSGLLSTPSTSQHTSP</sequence>
<keyword evidence="4 9" id="KW-0378">Hydrolase</keyword>
<dbReference type="InterPro" id="IPR001567">
    <property type="entry name" value="Pept_M3A_M3B_dom"/>
</dbReference>
<dbReference type="AlphaFoldDB" id="A0A9P6PNG5"/>
<protein>
    <recommendedName>
        <fullName evidence="8">oligopeptidase A</fullName>
        <ecNumber evidence="8">3.4.24.70</ecNumber>
    </recommendedName>
</protein>
<dbReference type="Proteomes" id="UP000807716">
    <property type="component" value="Unassembled WGS sequence"/>
</dbReference>
<dbReference type="FunFam" id="3.40.390.10:FF:000009">
    <property type="entry name" value="Oligopeptidase A"/>
    <property type="match status" value="1"/>
</dbReference>
<reference evidence="12" key="1">
    <citation type="journal article" date="2020" name="Fungal Divers.">
        <title>Resolving the Mortierellaceae phylogeny through synthesis of multi-gene phylogenetics and phylogenomics.</title>
        <authorList>
            <person name="Vandepol N."/>
            <person name="Liber J."/>
            <person name="Desiro A."/>
            <person name="Na H."/>
            <person name="Kennedy M."/>
            <person name="Barry K."/>
            <person name="Grigoriev I.V."/>
            <person name="Miller A.N."/>
            <person name="O'Donnell K."/>
            <person name="Stajich J.E."/>
            <person name="Bonito G."/>
        </authorList>
    </citation>
    <scope>NUCLEOTIDE SEQUENCE</scope>
    <source>
        <strain evidence="12">BC1065</strain>
    </source>
</reference>
<dbReference type="InterPro" id="IPR045666">
    <property type="entry name" value="OpdA_N"/>
</dbReference>
<evidence type="ECO:0000256" key="3">
    <source>
        <dbReference type="ARBA" id="ARBA00022723"/>
    </source>
</evidence>
<dbReference type="Pfam" id="PF19310">
    <property type="entry name" value="TOP_N"/>
    <property type="match status" value="1"/>
</dbReference>
<name>A0A9P6PNG5_9FUNG</name>
<accession>A0A9P6PNG5</accession>
<proteinExistence type="inferred from homology"/>
<comment type="cofactor">
    <cofactor evidence="9">
        <name>Zn(2+)</name>
        <dbReference type="ChEBI" id="CHEBI:29105"/>
    </cofactor>
    <text evidence="9">Binds 1 zinc ion.</text>
</comment>
<keyword evidence="5 9" id="KW-0862">Zinc</keyword>
<comment type="caution">
    <text evidence="12">The sequence shown here is derived from an EMBL/GenBank/DDBJ whole genome shotgun (WGS) entry which is preliminary data.</text>
</comment>
<dbReference type="Gene3D" id="1.10.1370.10">
    <property type="entry name" value="Neurolysin, domain 3"/>
    <property type="match status" value="1"/>
</dbReference>
<dbReference type="GO" id="GO:0005829">
    <property type="term" value="C:cytosol"/>
    <property type="evidence" value="ECO:0007669"/>
    <property type="project" value="UniProtKB-ARBA"/>
</dbReference>
<evidence type="ECO:0000256" key="2">
    <source>
        <dbReference type="ARBA" id="ARBA00022670"/>
    </source>
</evidence>
<keyword evidence="3 9" id="KW-0479">Metal-binding</keyword>
<organism evidence="12 13">
    <name type="scientific">Actinomortierella ambigua</name>
    <dbReference type="NCBI Taxonomy" id="1343610"/>
    <lineage>
        <taxon>Eukaryota</taxon>
        <taxon>Fungi</taxon>
        <taxon>Fungi incertae sedis</taxon>
        <taxon>Mucoromycota</taxon>
        <taxon>Mortierellomycotina</taxon>
        <taxon>Mortierellomycetes</taxon>
        <taxon>Mortierellales</taxon>
        <taxon>Mortierellaceae</taxon>
        <taxon>Actinomortierella</taxon>
    </lineage>
</organism>
<evidence type="ECO:0000256" key="4">
    <source>
        <dbReference type="ARBA" id="ARBA00022801"/>
    </source>
</evidence>
<dbReference type="SUPFAM" id="SSF55486">
    <property type="entry name" value="Metalloproteases ('zincins'), catalytic domain"/>
    <property type="match status" value="1"/>
</dbReference>
<dbReference type="EMBL" id="JAAAJB010000834">
    <property type="protein sequence ID" value="KAG0250656.1"/>
    <property type="molecule type" value="Genomic_DNA"/>
</dbReference>
<evidence type="ECO:0000256" key="5">
    <source>
        <dbReference type="ARBA" id="ARBA00022833"/>
    </source>
</evidence>
<evidence type="ECO:0000259" key="10">
    <source>
        <dbReference type="Pfam" id="PF01432"/>
    </source>
</evidence>
<dbReference type="GO" id="GO:0046872">
    <property type="term" value="F:metal ion binding"/>
    <property type="evidence" value="ECO:0007669"/>
    <property type="project" value="UniProtKB-UniRule"/>
</dbReference>
<feature type="domain" description="Peptidase M3A/M3B catalytic" evidence="10">
    <location>
        <begin position="276"/>
        <end position="749"/>
    </location>
</feature>
<dbReference type="InterPro" id="IPR024079">
    <property type="entry name" value="MetalloPept_cat_dom_sf"/>
</dbReference>
<evidence type="ECO:0000256" key="1">
    <source>
        <dbReference type="ARBA" id="ARBA00006040"/>
    </source>
</evidence>
<dbReference type="InterPro" id="IPR034005">
    <property type="entry name" value="M3A_DCP"/>
</dbReference>
<dbReference type="OrthoDB" id="534666at2759"/>
<dbReference type="GO" id="GO:0006508">
    <property type="term" value="P:proteolysis"/>
    <property type="evidence" value="ECO:0007669"/>
    <property type="project" value="UniProtKB-KW"/>
</dbReference>
<dbReference type="PANTHER" id="PTHR11804">
    <property type="entry name" value="PROTEASE M3 THIMET OLIGOPEPTIDASE-RELATED"/>
    <property type="match status" value="1"/>
</dbReference>
<dbReference type="Gene3D" id="3.40.390.10">
    <property type="entry name" value="Collagenase (Catalytic Domain)"/>
    <property type="match status" value="1"/>
</dbReference>
<keyword evidence="2 9" id="KW-0645">Protease</keyword>
<feature type="domain" description="Oligopeptidase A N-terminal" evidence="11">
    <location>
        <begin position="67"/>
        <end position="185"/>
    </location>
</feature>
<dbReference type="PANTHER" id="PTHR11804:SF83">
    <property type="entry name" value="LD37516P"/>
    <property type="match status" value="1"/>
</dbReference>
<dbReference type="InterPro" id="IPR045090">
    <property type="entry name" value="Pept_M3A_M3B"/>
</dbReference>
<evidence type="ECO:0000256" key="8">
    <source>
        <dbReference type="ARBA" id="ARBA00026100"/>
    </source>
</evidence>
<keyword evidence="13" id="KW-1185">Reference proteome</keyword>
<evidence type="ECO:0000256" key="6">
    <source>
        <dbReference type="ARBA" id="ARBA00023049"/>
    </source>
</evidence>
<dbReference type="Gene3D" id="1.10.1370.40">
    <property type="match status" value="1"/>
</dbReference>
<dbReference type="GO" id="GO:0004222">
    <property type="term" value="F:metalloendopeptidase activity"/>
    <property type="evidence" value="ECO:0007669"/>
    <property type="project" value="UniProtKB-EC"/>
</dbReference>
<evidence type="ECO:0000256" key="9">
    <source>
        <dbReference type="RuleBase" id="RU003435"/>
    </source>
</evidence>
<dbReference type="EC" id="3.4.24.70" evidence="8"/>
<comment type="similarity">
    <text evidence="1 9">Belongs to the peptidase M3 family.</text>
</comment>
<comment type="catalytic activity">
    <reaction evidence="7">
        <text>Hydrolysis of oligopeptides, with broad specificity. Gly or Ala commonly occur as P1 or P1' residues, but more distant residues are also important, as is shown by the fact that Z-Gly-Pro-Gly-|-Gly-Pro-Ala is cleaved, but not Z-(Gly)(5).</text>
        <dbReference type="EC" id="3.4.24.70"/>
    </reaction>
</comment>
<dbReference type="GO" id="GO:0006518">
    <property type="term" value="P:peptide metabolic process"/>
    <property type="evidence" value="ECO:0007669"/>
    <property type="project" value="TreeGrafter"/>
</dbReference>
<dbReference type="InterPro" id="IPR024077">
    <property type="entry name" value="Neurolysin/TOP_dom2"/>
</dbReference>
<evidence type="ECO:0000313" key="13">
    <source>
        <dbReference type="Proteomes" id="UP000807716"/>
    </source>
</evidence>
<evidence type="ECO:0000259" key="11">
    <source>
        <dbReference type="Pfam" id="PF19310"/>
    </source>
</evidence>
<dbReference type="Pfam" id="PF01432">
    <property type="entry name" value="Peptidase_M3"/>
    <property type="match status" value="1"/>
</dbReference>
<evidence type="ECO:0000313" key="12">
    <source>
        <dbReference type="EMBL" id="KAG0250656.1"/>
    </source>
</evidence>
<gene>
    <name evidence="12" type="ORF">DFQ27_009278</name>
</gene>
<dbReference type="CDD" id="cd06456">
    <property type="entry name" value="M3A_DCP"/>
    <property type="match status" value="1"/>
</dbReference>